<dbReference type="InParanoid" id="A0A0D2JIU1"/>
<dbReference type="InterPro" id="IPR028051">
    <property type="entry name" value="CheX-like_dom"/>
</dbReference>
<evidence type="ECO:0000313" key="3">
    <source>
        <dbReference type="EMBL" id="KIX15596.1"/>
    </source>
</evidence>
<evidence type="ECO:0000313" key="4">
    <source>
        <dbReference type="Proteomes" id="UP000032233"/>
    </source>
</evidence>
<proteinExistence type="predicted"/>
<sequence>MKVEYINPFLDATIKVLKTMAFTEATAGKPYVKKADEAKGDVTGIIGITGDVGGSLSITFTADCICNIVSNMFGETIKEVNDEVKDAVGELTNMISGDARRVLDDIGLKLVAAIPSVISGKNHSIKHMVKGPVIAIPFSTQAGNFTVEVTFNQ</sequence>
<dbReference type="STRING" id="1429043.X474_02600"/>
<gene>
    <name evidence="3" type="ORF">X474_02600</name>
</gene>
<dbReference type="EMBL" id="AZAC01000002">
    <property type="protein sequence ID" value="KIX15596.1"/>
    <property type="molecule type" value="Genomic_DNA"/>
</dbReference>
<dbReference type="CDD" id="cd17906">
    <property type="entry name" value="CheX"/>
    <property type="match status" value="1"/>
</dbReference>
<dbReference type="OrthoDB" id="9790435at2"/>
<dbReference type="InterPro" id="IPR028976">
    <property type="entry name" value="CheC-like_sf"/>
</dbReference>
<name>A0A0D2JIU1_9BACT</name>
<dbReference type="GO" id="GO:0006935">
    <property type="term" value="P:chemotaxis"/>
    <property type="evidence" value="ECO:0007669"/>
    <property type="project" value="UniProtKB-KW"/>
</dbReference>
<dbReference type="Proteomes" id="UP000032233">
    <property type="component" value="Unassembled WGS sequence"/>
</dbReference>
<organism evidence="3 4">
    <name type="scientific">Dethiosulfatarculus sandiegensis</name>
    <dbReference type="NCBI Taxonomy" id="1429043"/>
    <lineage>
        <taxon>Bacteria</taxon>
        <taxon>Pseudomonadati</taxon>
        <taxon>Thermodesulfobacteriota</taxon>
        <taxon>Desulfarculia</taxon>
        <taxon>Desulfarculales</taxon>
        <taxon>Desulfarculaceae</taxon>
        <taxon>Dethiosulfatarculus</taxon>
    </lineage>
</organism>
<dbReference type="PANTHER" id="PTHR39452:SF1">
    <property type="entry name" value="CHEY-P PHOSPHATASE CHEX"/>
    <property type="match status" value="1"/>
</dbReference>
<keyword evidence="1" id="KW-0145">Chemotaxis</keyword>
<dbReference type="RefSeq" id="WP_044346512.1">
    <property type="nucleotide sequence ID" value="NZ_AZAC01000002.1"/>
</dbReference>
<protein>
    <submittedName>
        <fullName evidence="3">Chemotaxis protein X</fullName>
    </submittedName>
</protein>
<reference evidence="3 4" key="1">
    <citation type="submission" date="2013-11" db="EMBL/GenBank/DDBJ databases">
        <title>Metagenomic analysis of a methanogenic consortium involved in long chain n-alkane degradation.</title>
        <authorList>
            <person name="Davidova I.A."/>
            <person name="Callaghan A.V."/>
            <person name="Wawrik B."/>
            <person name="Pruitt S."/>
            <person name="Marks C."/>
            <person name="Duncan K.E."/>
            <person name="Suflita J.M."/>
        </authorList>
    </citation>
    <scope>NUCLEOTIDE SEQUENCE [LARGE SCALE GENOMIC DNA]</scope>
    <source>
        <strain evidence="3 4">SPR</strain>
    </source>
</reference>
<keyword evidence="4" id="KW-1185">Reference proteome</keyword>
<dbReference type="PATRIC" id="fig|1429043.3.peg.546"/>
<feature type="domain" description="Chemotaxis phosphatase CheX-like" evidence="2">
    <location>
        <begin position="42"/>
        <end position="139"/>
    </location>
</feature>
<evidence type="ECO:0000259" key="2">
    <source>
        <dbReference type="Pfam" id="PF13690"/>
    </source>
</evidence>
<accession>A0A0D2JIU1</accession>
<dbReference type="SUPFAM" id="SSF103039">
    <property type="entry name" value="CheC-like"/>
    <property type="match status" value="1"/>
</dbReference>
<evidence type="ECO:0000256" key="1">
    <source>
        <dbReference type="ARBA" id="ARBA00022500"/>
    </source>
</evidence>
<dbReference type="AlphaFoldDB" id="A0A0D2JIU1"/>
<dbReference type="Pfam" id="PF13690">
    <property type="entry name" value="CheX"/>
    <property type="match status" value="1"/>
</dbReference>
<dbReference type="PANTHER" id="PTHR39452">
    <property type="entry name" value="CHEY-P PHOSPHATASE CHEX"/>
    <property type="match status" value="1"/>
</dbReference>
<dbReference type="InterPro" id="IPR038756">
    <property type="entry name" value="CheX-like"/>
</dbReference>
<comment type="caution">
    <text evidence="3">The sequence shown here is derived from an EMBL/GenBank/DDBJ whole genome shotgun (WGS) entry which is preliminary data.</text>
</comment>
<dbReference type="Gene3D" id="3.40.1550.10">
    <property type="entry name" value="CheC-like"/>
    <property type="match status" value="1"/>
</dbReference>